<gene>
    <name evidence="2" type="ORF">DPMN_135461</name>
</gene>
<reference evidence="2" key="2">
    <citation type="submission" date="2020-11" db="EMBL/GenBank/DDBJ databases">
        <authorList>
            <person name="McCartney M.A."/>
            <person name="Auch B."/>
            <person name="Kono T."/>
            <person name="Mallez S."/>
            <person name="Becker A."/>
            <person name="Gohl D.M."/>
            <person name="Silverstein K.A.T."/>
            <person name="Koren S."/>
            <person name="Bechman K.B."/>
            <person name="Herman A."/>
            <person name="Abrahante J.E."/>
            <person name="Garbe J."/>
        </authorList>
    </citation>
    <scope>NUCLEOTIDE SEQUENCE</scope>
    <source>
        <strain evidence="2">Duluth1</strain>
        <tissue evidence="2">Whole animal</tissue>
    </source>
</reference>
<comment type="caution">
    <text evidence="2">The sequence shown here is derived from an EMBL/GenBank/DDBJ whole genome shotgun (WGS) entry which is preliminary data.</text>
</comment>
<evidence type="ECO:0000313" key="2">
    <source>
        <dbReference type="EMBL" id="KAH3807128.1"/>
    </source>
</evidence>
<keyword evidence="3" id="KW-1185">Reference proteome</keyword>
<evidence type="ECO:0000313" key="3">
    <source>
        <dbReference type="Proteomes" id="UP000828390"/>
    </source>
</evidence>
<sequence length="125" mass="13653">MFCSMGGCTHEKTPKLMSQSELVETPSPELDVDSIEVLSSFSRSMLCSELVVEVDVPSGLCGGWEGDTSSDWIYSRTSLSREMAWVLRLARRLCFGAGSSDSGCLLVAFRFQLFAVLGFALLIVL</sequence>
<keyword evidence="1" id="KW-0812">Transmembrane</keyword>
<reference evidence="2" key="1">
    <citation type="journal article" date="2019" name="bioRxiv">
        <title>The Genome of the Zebra Mussel, Dreissena polymorpha: A Resource for Invasive Species Research.</title>
        <authorList>
            <person name="McCartney M.A."/>
            <person name="Auch B."/>
            <person name="Kono T."/>
            <person name="Mallez S."/>
            <person name="Zhang Y."/>
            <person name="Obille A."/>
            <person name="Becker A."/>
            <person name="Abrahante J.E."/>
            <person name="Garbe J."/>
            <person name="Badalamenti J.P."/>
            <person name="Herman A."/>
            <person name="Mangelson H."/>
            <person name="Liachko I."/>
            <person name="Sullivan S."/>
            <person name="Sone E.D."/>
            <person name="Koren S."/>
            <person name="Silverstein K.A.T."/>
            <person name="Beckman K.B."/>
            <person name="Gohl D.M."/>
        </authorList>
    </citation>
    <scope>NUCLEOTIDE SEQUENCE</scope>
    <source>
        <strain evidence="2">Duluth1</strain>
        <tissue evidence="2">Whole animal</tissue>
    </source>
</reference>
<evidence type="ECO:0000256" key="1">
    <source>
        <dbReference type="SAM" id="Phobius"/>
    </source>
</evidence>
<dbReference type="EMBL" id="JAIWYP010000006">
    <property type="protein sequence ID" value="KAH3807128.1"/>
    <property type="molecule type" value="Genomic_DNA"/>
</dbReference>
<proteinExistence type="predicted"/>
<keyword evidence="1" id="KW-1133">Transmembrane helix</keyword>
<protein>
    <submittedName>
        <fullName evidence="2">Uncharacterized protein</fullName>
    </submittedName>
</protein>
<name>A0A9D4FY62_DREPO</name>
<dbReference type="AlphaFoldDB" id="A0A9D4FY62"/>
<feature type="transmembrane region" description="Helical" evidence="1">
    <location>
        <begin position="105"/>
        <end position="124"/>
    </location>
</feature>
<dbReference type="Proteomes" id="UP000828390">
    <property type="component" value="Unassembled WGS sequence"/>
</dbReference>
<accession>A0A9D4FY62</accession>
<organism evidence="2 3">
    <name type="scientific">Dreissena polymorpha</name>
    <name type="common">Zebra mussel</name>
    <name type="synonym">Mytilus polymorpha</name>
    <dbReference type="NCBI Taxonomy" id="45954"/>
    <lineage>
        <taxon>Eukaryota</taxon>
        <taxon>Metazoa</taxon>
        <taxon>Spiralia</taxon>
        <taxon>Lophotrochozoa</taxon>
        <taxon>Mollusca</taxon>
        <taxon>Bivalvia</taxon>
        <taxon>Autobranchia</taxon>
        <taxon>Heteroconchia</taxon>
        <taxon>Euheterodonta</taxon>
        <taxon>Imparidentia</taxon>
        <taxon>Neoheterodontei</taxon>
        <taxon>Myida</taxon>
        <taxon>Dreissenoidea</taxon>
        <taxon>Dreissenidae</taxon>
        <taxon>Dreissena</taxon>
    </lineage>
</organism>
<keyword evidence="1" id="KW-0472">Membrane</keyword>